<dbReference type="AlphaFoldDB" id="A0A9X4M5B9"/>
<evidence type="ECO:0000313" key="3">
    <source>
        <dbReference type="Proteomes" id="UP001152872"/>
    </source>
</evidence>
<proteinExistence type="predicted"/>
<dbReference type="InterPro" id="IPR018739">
    <property type="entry name" value="DUF2281"/>
</dbReference>
<gene>
    <name evidence="2" type="ORF">FEV09_05460</name>
</gene>
<evidence type="ECO:0000313" key="2">
    <source>
        <dbReference type="EMBL" id="MDG3494001.1"/>
    </source>
</evidence>
<evidence type="ECO:0000259" key="1">
    <source>
        <dbReference type="Pfam" id="PF10047"/>
    </source>
</evidence>
<reference evidence="2" key="1">
    <citation type="submission" date="2019-05" db="EMBL/GenBank/DDBJ databases">
        <title>Whole genome sequencing of Pseudanabaena catenata USMAC16.</title>
        <authorList>
            <person name="Khan Z."/>
            <person name="Omar W.M."/>
            <person name="Convey P."/>
            <person name="Merican F."/>
            <person name="Najimudin N."/>
        </authorList>
    </citation>
    <scope>NUCLEOTIDE SEQUENCE</scope>
    <source>
        <strain evidence="2">USMAC16</strain>
    </source>
</reference>
<keyword evidence="3" id="KW-1185">Reference proteome</keyword>
<dbReference type="Pfam" id="PF10047">
    <property type="entry name" value="DUF2281"/>
    <property type="match status" value="1"/>
</dbReference>
<accession>A0A9X4M5B9</accession>
<comment type="caution">
    <text evidence="2">The sequence shown here is derived from an EMBL/GenBank/DDBJ whole genome shotgun (WGS) entry which is preliminary data.</text>
</comment>
<organism evidence="2 3">
    <name type="scientific">Pseudanabaena catenata USMAC16</name>
    <dbReference type="NCBI Taxonomy" id="1855837"/>
    <lineage>
        <taxon>Bacteria</taxon>
        <taxon>Bacillati</taxon>
        <taxon>Cyanobacteriota</taxon>
        <taxon>Cyanophyceae</taxon>
        <taxon>Pseudanabaenales</taxon>
        <taxon>Pseudanabaenaceae</taxon>
        <taxon>Pseudanabaena</taxon>
    </lineage>
</organism>
<feature type="domain" description="DUF2281" evidence="1">
    <location>
        <begin position="8"/>
        <end position="36"/>
    </location>
</feature>
<dbReference type="Proteomes" id="UP001152872">
    <property type="component" value="Unassembled WGS sequence"/>
</dbReference>
<dbReference type="EMBL" id="VBTY01000029">
    <property type="protein sequence ID" value="MDG3494001.1"/>
    <property type="molecule type" value="Genomic_DNA"/>
</dbReference>
<name>A0A9X4M5B9_9CYAN</name>
<sequence>MTVQDLAIAKIQHLPTELAQEVSDFIDFLMLKQDNQRWEQWTQFSESLTISESDFSDYLKNLEDYEEKLVRGEIQW</sequence>
<protein>
    <submittedName>
        <fullName evidence="2">DUF2281 domain-containing protein</fullName>
    </submittedName>
</protein>
<dbReference type="RefSeq" id="WP_009626060.1">
    <property type="nucleotide sequence ID" value="NZ_VBTY01000029.1"/>
</dbReference>